<feature type="region of interest" description="Disordered" evidence="1">
    <location>
        <begin position="307"/>
        <end position="327"/>
    </location>
</feature>
<evidence type="ECO:0000313" key="4">
    <source>
        <dbReference type="Proteomes" id="UP000176504"/>
    </source>
</evidence>
<dbReference type="Proteomes" id="UP000176504">
    <property type="component" value="Unassembled WGS sequence"/>
</dbReference>
<sequence>MKRVLCALLALAVFLTSSGVSGISAEEEKSDALNHRKVYLPLILKNYPLPPYPGWTKSYYVDDLRFLPDVGRALGIAAYNTPRAQDWLVVLDLGYPGKSGSIWGAWPIFVDGFFKESDIREAVRQMARNFWIYSSRDKLSQLTIGVGVNNSSMDLALAVGHGKAWALMVNSIVQGAANYSSQVTIVGASDMELTWNDPYTTERWEEEYIKATTCVPGDPDKGCLLDFGNAVCNVDSDVCENGWNYDEVAYKCCRIGKGNPHIPYARPVPEIYNINGYNARQWADVANFVREQYGETIRFVGVMTQKQRCPPGGPQPPGCEGADNSPEEGWRQLRDEIVKPPLEQLTIRWSTDITRTYTYPSVSSQVEECEMMRNLVLTSLVTFALLSGCDAPQPLPPEKAIEYLTQPVQPTIPGLTPSVAGRIMEVTGGPYPGYRLTTRWTGVDTTDGQSVVVFAGATANGQATLILEKGAEVPKGYPISTMECTLKLTGFSGTVLEVVTTEGDYRTTFDVTTREWGKAIGECDP</sequence>
<name>A0A1F4VF72_UNCKA</name>
<evidence type="ECO:0000256" key="1">
    <source>
        <dbReference type="SAM" id="MobiDB-lite"/>
    </source>
</evidence>
<comment type="caution">
    <text evidence="3">The sequence shown here is derived from an EMBL/GenBank/DDBJ whole genome shotgun (WGS) entry which is preliminary data.</text>
</comment>
<dbReference type="EMBL" id="MEVI01000001">
    <property type="protein sequence ID" value="OGC55896.1"/>
    <property type="molecule type" value="Genomic_DNA"/>
</dbReference>
<dbReference type="AlphaFoldDB" id="A0A1F4VF72"/>
<protein>
    <submittedName>
        <fullName evidence="3">Uncharacterized protein</fullName>
    </submittedName>
</protein>
<accession>A0A1F4VF72</accession>
<feature type="chain" id="PRO_5009514985" evidence="2">
    <location>
        <begin position="23"/>
        <end position="525"/>
    </location>
</feature>
<keyword evidence="2" id="KW-0732">Signal</keyword>
<gene>
    <name evidence="3" type="ORF">A3A78_02560</name>
</gene>
<evidence type="ECO:0000256" key="2">
    <source>
        <dbReference type="SAM" id="SignalP"/>
    </source>
</evidence>
<evidence type="ECO:0000313" key="3">
    <source>
        <dbReference type="EMBL" id="OGC55896.1"/>
    </source>
</evidence>
<feature type="signal peptide" evidence="2">
    <location>
        <begin position="1"/>
        <end position="22"/>
    </location>
</feature>
<proteinExistence type="predicted"/>
<organism evidence="3 4">
    <name type="scientific">candidate division WWE3 bacterium RIFCSPLOWO2_01_FULL_41_18</name>
    <dbReference type="NCBI Taxonomy" id="1802625"/>
    <lineage>
        <taxon>Bacteria</taxon>
        <taxon>Katanobacteria</taxon>
    </lineage>
</organism>
<reference evidence="3 4" key="1">
    <citation type="journal article" date="2016" name="Nat. Commun.">
        <title>Thousands of microbial genomes shed light on interconnected biogeochemical processes in an aquifer system.</title>
        <authorList>
            <person name="Anantharaman K."/>
            <person name="Brown C.T."/>
            <person name="Hug L.A."/>
            <person name="Sharon I."/>
            <person name="Castelle C.J."/>
            <person name="Probst A.J."/>
            <person name="Thomas B.C."/>
            <person name="Singh A."/>
            <person name="Wilkins M.J."/>
            <person name="Karaoz U."/>
            <person name="Brodie E.L."/>
            <person name="Williams K.H."/>
            <person name="Hubbard S.S."/>
            <person name="Banfield J.F."/>
        </authorList>
    </citation>
    <scope>NUCLEOTIDE SEQUENCE [LARGE SCALE GENOMIC DNA]</scope>
</reference>